<evidence type="ECO:0000313" key="2">
    <source>
        <dbReference type="EMBL" id="KMZ59475.1"/>
    </source>
</evidence>
<name>A0A0K9NU42_ZOSMR</name>
<keyword evidence="3" id="KW-1185">Reference proteome</keyword>
<accession>A0A0K9NU42</accession>
<protein>
    <submittedName>
        <fullName evidence="2">Uncharacterized protein</fullName>
    </submittedName>
</protein>
<evidence type="ECO:0000256" key="1">
    <source>
        <dbReference type="SAM" id="MobiDB-lite"/>
    </source>
</evidence>
<organism evidence="2 3">
    <name type="scientific">Zostera marina</name>
    <name type="common">Eelgrass</name>
    <dbReference type="NCBI Taxonomy" id="29655"/>
    <lineage>
        <taxon>Eukaryota</taxon>
        <taxon>Viridiplantae</taxon>
        <taxon>Streptophyta</taxon>
        <taxon>Embryophyta</taxon>
        <taxon>Tracheophyta</taxon>
        <taxon>Spermatophyta</taxon>
        <taxon>Magnoliopsida</taxon>
        <taxon>Liliopsida</taxon>
        <taxon>Zosteraceae</taxon>
        <taxon>Zostera</taxon>
    </lineage>
</organism>
<dbReference type="OMA" id="MIYRPFM"/>
<comment type="caution">
    <text evidence="2">The sequence shown here is derived from an EMBL/GenBank/DDBJ whole genome shotgun (WGS) entry which is preliminary data.</text>
</comment>
<sequence>MNAAAVIGWYGPLVDLRNAFAHVDDFVQLVVFIQRCHPYQRQKGSKGMVLQGIDFQMGDDTMTNFSGRIWQKYLVPMIVSGNVVLLQNVKIMRYRDTIEVVTKEMSSILVLVHHYDLNSSKAIHDLISHCRGAMIKEKLTKVIKWVQKTESLLQNVQKVILCQGFEPKISMKNWKYCEKKSSMNCNSVIEVSQLRDSCTVIFFACIGEICKYDNQIKLGRQLFSVGENAKIMEDFICFGCSLCGSPLISSYTTDLSATSFYCQKSYDHVHVACSIYRPFLLNVYDQFERLPILVKNKAAEILFGNISAEKVTKCFEIKKKDEFRELNLNYTKIVGSSHTKDLLPTETVNENKKHAKNTSLPDSDTEPRRRTPDFHGIWLILVKSLLLKDENSCLRFEVVVDTDKDELTGRYELLSLTIPCHREE</sequence>
<dbReference type="EMBL" id="LFYR01001785">
    <property type="protein sequence ID" value="KMZ59475.1"/>
    <property type="molecule type" value="Genomic_DNA"/>
</dbReference>
<gene>
    <name evidence="2" type="ORF">ZOSMA_68G00610</name>
</gene>
<dbReference type="PANTHER" id="PTHR38542:SF2">
    <property type="entry name" value="REPLICATION FACTOR A C-TERMINAL DOMAIN-CONTAINING PROTEIN"/>
    <property type="match status" value="1"/>
</dbReference>
<reference evidence="3" key="1">
    <citation type="journal article" date="2016" name="Nature">
        <title>The genome of the seagrass Zostera marina reveals angiosperm adaptation to the sea.</title>
        <authorList>
            <person name="Olsen J.L."/>
            <person name="Rouze P."/>
            <person name="Verhelst B."/>
            <person name="Lin Y.-C."/>
            <person name="Bayer T."/>
            <person name="Collen J."/>
            <person name="Dattolo E."/>
            <person name="De Paoli E."/>
            <person name="Dittami S."/>
            <person name="Maumus F."/>
            <person name="Michel G."/>
            <person name="Kersting A."/>
            <person name="Lauritano C."/>
            <person name="Lohaus R."/>
            <person name="Toepel M."/>
            <person name="Tonon T."/>
            <person name="Vanneste K."/>
            <person name="Amirebrahimi M."/>
            <person name="Brakel J."/>
            <person name="Bostroem C."/>
            <person name="Chovatia M."/>
            <person name="Grimwood J."/>
            <person name="Jenkins J.W."/>
            <person name="Jueterbock A."/>
            <person name="Mraz A."/>
            <person name="Stam W.T."/>
            <person name="Tice H."/>
            <person name="Bornberg-Bauer E."/>
            <person name="Green P.J."/>
            <person name="Pearson G.A."/>
            <person name="Procaccini G."/>
            <person name="Duarte C.M."/>
            <person name="Schmutz J."/>
            <person name="Reusch T.B.H."/>
            <person name="Van de Peer Y."/>
        </authorList>
    </citation>
    <scope>NUCLEOTIDE SEQUENCE [LARGE SCALE GENOMIC DNA]</scope>
    <source>
        <strain evidence="3">cv. Finnish</strain>
    </source>
</reference>
<evidence type="ECO:0000313" key="3">
    <source>
        <dbReference type="Proteomes" id="UP000036987"/>
    </source>
</evidence>
<dbReference type="OrthoDB" id="2446218at2759"/>
<dbReference type="PANTHER" id="PTHR38542">
    <property type="entry name" value="OS04G0450500 PROTEIN"/>
    <property type="match status" value="1"/>
</dbReference>
<dbReference type="AlphaFoldDB" id="A0A0K9NU42"/>
<feature type="region of interest" description="Disordered" evidence="1">
    <location>
        <begin position="346"/>
        <end position="369"/>
    </location>
</feature>
<proteinExistence type="predicted"/>
<dbReference type="Proteomes" id="UP000036987">
    <property type="component" value="Unassembled WGS sequence"/>
</dbReference>